<protein>
    <submittedName>
        <fullName evidence="2">Uncharacterized protein</fullName>
    </submittedName>
</protein>
<evidence type="ECO:0000256" key="1">
    <source>
        <dbReference type="SAM" id="MobiDB-lite"/>
    </source>
</evidence>
<reference evidence="2 3" key="1">
    <citation type="submission" date="2016-09" db="EMBL/GenBank/DDBJ databases">
        <authorList>
            <person name="Capua I."/>
            <person name="De Benedictis P."/>
            <person name="Joannis T."/>
            <person name="Lombin L.H."/>
            <person name="Cattoli G."/>
        </authorList>
    </citation>
    <scope>NUCLEOTIDE SEQUENCE [LARGE SCALE GENOMIC DNA]</scope>
    <source>
        <strain evidence="2 3">IMI 309357</strain>
    </source>
</reference>
<sequence>AHKISSEPCEQSPWGKQRPCGGGGGGAPPPPPPRQETNVLPHWMDKCKQHLIHFNPNPDPLGQFLAKSKPPQPPPPRLLERMSPMPHLTHSDLLQPGILADALPSPAVPP</sequence>
<comment type="caution">
    <text evidence="2">The sequence shown here is derived from an EMBL/GenBank/DDBJ whole genome shotgun (WGS) entry which is preliminary data.</text>
</comment>
<gene>
    <name evidence="2" type="ORF">CORC01_02544</name>
</gene>
<proteinExistence type="predicted"/>
<feature type="region of interest" description="Disordered" evidence="1">
    <location>
        <begin position="1"/>
        <end position="39"/>
    </location>
</feature>
<dbReference type="GeneID" id="34555704"/>
<evidence type="ECO:0000313" key="3">
    <source>
        <dbReference type="Proteomes" id="UP000176998"/>
    </source>
</evidence>
<feature type="non-terminal residue" evidence="2">
    <location>
        <position position="1"/>
    </location>
</feature>
<organism evidence="2 3">
    <name type="scientific">Colletotrichum orchidophilum</name>
    <dbReference type="NCBI Taxonomy" id="1209926"/>
    <lineage>
        <taxon>Eukaryota</taxon>
        <taxon>Fungi</taxon>
        <taxon>Dikarya</taxon>
        <taxon>Ascomycota</taxon>
        <taxon>Pezizomycotina</taxon>
        <taxon>Sordariomycetes</taxon>
        <taxon>Hypocreomycetidae</taxon>
        <taxon>Glomerellales</taxon>
        <taxon>Glomerellaceae</taxon>
        <taxon>Colletotrichum</taxon>
    </lineage>
</organism>
<keyword evidence="3" id="KW-1185">Reference proteome</keyword>
<dbReference type="EMBL" id="MJBS01000014">
    <property type="protein sequence ID" value="OHF02264.1"/>
    <property type="molecule type" value="Genomic_DNA"/>
</dbReference>
<dbReference type="Proteomes" id="UP000176998">
    <property type="component" value="Unassembled WGS sequence"/>
</dbReference>
<feature type="region of interest" description="Disordered" evidence="1">
    <location>
        <begin position="54"/>
        <end position="91"/>
    </location>
</feature>
<dbReference type="AlphaFoldDB" id="A0A1G4BLI1"/>
<dbReference type="RefSeq" id="XP_022479406.1">
    <property type="nucleotide sequence ID" value="XM_022614194.1"/>
</dbReference>
<accession>A0A1G4BLI1</accession>
<name>A0A1G4BLI1_9PEZI</name>
<evidence type="ECO:0000313" key="2">
    <source>
        <dbReference type="EMBL" id="OHF02264.1"/>
    </source>
</evidence>